<name>A0A564G0B2_9HYPH</name>
<dbReference type="EMBL" id="BPQI01000056">
    <property type="protein sequence ID" value="GJD56304.1"/>
    <property type="molecule type" value="Genomic_DNA"/>
</dbReference>
<evidence type="ECO:0000256" key="1">
    <source>
        <dbReference type="SAM" id="MobiDB-lite"/>
    </source>
</evidence>
<protein>
    <submittedName>
        <fullName evidence="3">Uncharacterized protein</fullName>
    </submittedName>
</protein>
<dbReference type="AlphaFoldDB" id="A0A564G0B2"/>
<organism evidence="3 4">
    <name type="scientific">Methylobacterium dankookense</name>
    <dbReference type="NCBI Taxonomy" id="560405"/>
    <lineage>
        <taxon>Bacteria</taxon>
        <taxon>Pseudomonadati</taxon>
        <taxon>Pseudomonadota</taxon>
        <taxon>Alphaproteobacteria</taxon>
        <taxon>Hyphomicrobiales</taxon>
        <taxon>Methylobacteriaceae</taxon>
        <taxon>Methylobacterium</taxon>
    </lineage>
</organism>
<dbReference type="Proteomes" id="UP001055303">
    <property type="component" value="Unassembled WGS sequence"/>
</dbReference>
<evidence type="ECO:0000313" key="5">
    <source>
        <dbReference type="Proteomes" id="UP001055303"/>
    </source>
</evidence>
<evidence type="ECO:0000313" key="2">
    <source>
        <dbReference type="EMBL" id="GJD56304.1"/>
    </source>
</evidence>
<feature type="region of interest" description="Disordered" evidence="1">
    <location>
        <begin position="29"/>
        <end position="62"/>
    </location>
</feature>
<reference evidence="3 4" key="1">
    <citation type="submission" date="2019-06" db="EMBL/GenBank/DDBJ databases">
        <authorList>
            <person name="Rodrigo-Torres L."/>
            <person name="Arahal R. D."/>
            <person name="Lucena T."/>
        </authorList>
    </citation>
    <scope>NUCLEOTIDE SEQUENCE [LARGE SCALE GENOMIC DNA]</scope>
    <source>
        <strain evidence="3 4">SW08-7</strain>
    </source>
</reference>
<evidence type="ECO:0000313" key="4">
    <source>
        <dbReference type="Proteomes" id="UP000401717"/>
    </source>
</evidence>
<proteinExistence type="predicted"/>
<feature type="region of interest" description="Disordered" evidence="1">
    <location>
        <begin position="1"/>
        <end position="20"/>
    </location>
</feature>
<accession>A0A564G0B2</accession>
<sequence>MIKPAFQPAPRPRPRISPEDAQQLAVATSDLGFTRPSSAPEARVEEPVHPTAEPMPAAASAVPIAQEPKVPLAPAAPAKGTALKFEVPDTVWTALRQEALNRRVTVKYLVLEALAAKGYNVDLSAVPEDGRRLR</sequence>
<dbReference type="EMBL" id="CABFVH010000022">
    <property type="protein sequence ID" value="VUF13667.1"/>
    <property type="molecule type" value="Genomic_DNA"/>
</dbReference>
<dbReference type="Proteomes" id="UP000401717">
    <property type="component" value="Unassembled WGS sequence"/>
</dbReference>
<gene>
    <name evidence="2" type="ORF">IFDJLNFL_2199</name>
    <name evidence="3" type="ORF">MTDSW087_03374</name>
</gene>
<reference evidence="2" key="3">
    <citation type="submission" date="2021-08" db="EMBL/GenBank/DDBJ databases">
        <authorList>
            <person name="Tani A."/>
            <person name="Ola A."/>
            <person name="Ogura Y."/>
            <person name="Katsura K."/>
            <person name="Hayashi T."/>
        </authorList>
    </citation>
    <scope>NUCLEOTIDE SEQUENCE</scope>
    <source>
        <strain evidence="2">DSM 22415</strain>
    </source>
</reference>
<keyword evidence="5" id="KW-1185">Reference proteome</keyword>
<reference evidence="2" key="2">
    <citation type="journal article" date="2021" name="Front. Microbiol.">
        <title>Comprehensive Comparative Genomics and Phenotyping of Methylobacterium Species.</title>
        <authorList>
            <person name="Alessa O."/>
            <person name="Ogura Y."/>
            <person name="Fujitani Y."/>
            <person name="Takami H."/>
            <person name="Hayashi T."/>
            <person name="Sahin N."/>
            <person name="Tani A."/>
        </authorList>
    </citation>
    <scope>NUCLEOTIDE SEQUENCE</scope>
    <source>
        <strain evidence="2">DSM 22415</strain>
    </source>
</reference>
<evidence type="ECO:0000313" key="3">
    <source>
        <dbReference type="EMBL" id="VUF13667.1"/>
    </source>
</evidence>